<feature type="transmembrane region" description="Helical" evidence="1">
    <location>
        <begin position="55"/>
        <end position="76"/>
    </location>
</feature>
<evidence type="ECO:0008006" key="4">
    <source>
        <dbReference type="Google" id="ProtNLM"/>
    </source>
</evidence>
<feature type="transmembrane region" description="Helical" evidence="1">
    <location>
        <begin position="111"/>
        <end position="128"/>
    </location>
</feature>
<evidence type="ECO:0000313" key="3">
    <source>
        <dbReference type="Proteomes" id="UP000223968"/>
    </source>
</evidence>
<gene>
    <name evidence="2" type="ORF">AJ79_00195</name>
</gene>
<dbReference type="AlphaFoldDB" id="A0A2B7YD36"/>
<keyword evidence="1" id="KW-0472">Membrane</keyword>
<evidence type="ECO:0000313" key="2">
    <source>
        <dbReference type="EMBL" id="PGH18782.1"/>
    </source>
</evidence>
<dbReference type="OrthoDB" id="5216128at2759"/>
<keyword evidence="3" id="KW-1185">Reference proteome</keyword>
<dbReference type="EMBL" id="PDNB01000002">
    <property type="protein sequence ID" value="PGH18782.1"/>
    <property type="molecule type" value="Genomic_DNA"/>
</dbReference>
<dbReference type="InterPro" id="IPR025363">
    <property type="entry name" value="DUF4267"/>
</dbReference>
<reference evidence="2 3" key="1">
    <citation type="submission" date="2017-10" db="EMBL/GenBank/DDBJ databases">
        <title>Comparative genomics in systemic dimorphic fungi from Ajellomycetaceae.</title>
        <authorList>
            <person name="Munoz J.F."/>
            <person name="Mcewen J.G."/>
            <person name="Clay O.K."/>
            <person name="Cuomo C.A."/>
        </authorList>
    </citation>
    <scope>NUCLEOTIDE SEQUENCE [LARGE SCALE GENOMIC DNA]</scope>
    <source>
        <strain evidence="2 3">UAMH5409</strain>
    </source>
</reference>
<organism evidence="2 3">
    <name type="scientific">Helicocarpus griseus UAMH5409</name>
    <dbReference type="NCBI Taxonomy" id="1447875"/>
    <lineage>
        <taxon>Eukaryota</taxon>
        <taxon>Fungi</taxon>
        <taxon>Dikarya</taxon>
        <taxon>Ascomycota</taxon>
        <taxon>Pezizomycotina</taxon>
        <taxon>Eurotiomycetes</taxon>
        <taxon>Eurotiomycetidae</taxon>
        <taxon>Onygenales</taxon>
        <taxon>Ajellomycetaceae</taxon>
        <taxon>Helicocarpus</taxon>
    </lineage>
</organism>
<feature type="transmembrane region" description="Helical" evidence="1">
    <location>
        <begin position="12"/>
        <end position="29"/>
    </location>
</feature>
<proteinExistence type="predicted"/>
<name>A0A2B7YD36_9EURO</name>
<dbReference type="Pfam" id="PF14087">
    <property type="entry name" value="DUF4267"/>
    <property type="match status" value="1"/>
</dbReference>
<keyword evidence="1" id="KW-1133">Transmembrane helix</keyword>
<evidence type="ECO:0000256" key="1">
    <source>
        <dbReference type="SAM" id="Phobius"/>
    </source>
</evidence>
<dbReference type="Proteomes" id="UP000223968">
    <property type="component" value="Unassembled WGS sequence"/>
</dbReference>
<sequence length="129" mass="14028">MPISQHPGLRIAANVFAAMGIGFGINAFLRPEHALTFFEWEAPTSLPEKQLVRNLLYIYGIRDIFEGLAVIIASVYGTRRSLGWTLMALSFVAVGDGIVCKSSGKGEWGHWSYAPILSAVGGALIGWFD</sequence>
<protein>
    <recommendedName>
        <fullName evidence="4">Integral membrane protein</fullName>
    </recommendedName>
</protein>
<keyword evidence="1" id="KW-0812">Transmembrane</keyword>
<comment type="caution">
    <text evidence="2">The sequence shown here is derived from an EMBL/GenBank/DDBJ whole genome shotgun (WGS) entry which is preliminary data.</text>
</comment>
<feature type="transmembrane region" description="Helical" evidence="1">
    <location>
        <begin position="82"/>
        <end position="99"/>
    </location>
</feature>
<accession>A0A2B7YD36</accession>